<proteinExistence type="predicted"/>
<dbReference type="KEGG" id="lez:GLE_4459"/>
<dbReference type="PATRIC" id="fig|69.6.peg.4396"/>
<keyword evidence="2" id="KW-0732">Signal</keyword>
<accession>A0A0S2DNS8</accession>
<feature type="compositionally biased region" description="Low complexity" evidence="1">
    <location>
        <begin position="46"/>
        <end position="63"/>
    </location>
</feature>
<dbReference type="STRING" id="69.GLE_4459"/>
<reference evidence="3 4" key="1">
    <citation type="submission" date="2015-11" db="EMBL/GenBank/DDBJ databases">
        <title>Genome sequences of Lysobacter enzymogenes strain C3 and Lysobacter antibioticus ATCC 29479.</title>
        <authorList>
            <person name="Kobayashi D.Y."/>
        </authorList>
    </citation>
    <scope>NUCLEOTIDE SEQUENCE [LARGE SCALE GENOMIC DNA]</scope>
    <source>
        <strain evidence="3 4">C3</strain>
    </source>
</reference>
<feature type="signal peptide" evidence="2">
    <location>
        <begin position="1"/>
        <end position="19"/>
    </location>
</feature>
<evidence type="ECO:0000256" key="2">
    <source>
        <dbReference type="SAM" id="SignalP"/>
    </source>
</evidence>
<dbReference type="Proteomes" id="UP000061569">
    <property type="component" value="Chromosome"/>
</dbReference>
<name>A0A0S2DNS8_LYSEN</name>
<protein>
    <submittedName>
        <fullName evidence="3">Uncharacterized protein</fullName>
    </submittedName>
</protein>
<dbReference type="AlphaFoldDB" id="A0A0S2DNS8"/>
<sequence length="232" mass="24686">MTYPSVCMTLALAAAAALAVGCAGAKTKPEIAGMTQAGPTGRIDSDQAASRPPQPASAAQARDGTALARPANSQLVRSPQPVPADDRLKVFLAGSIDMGGTTDWQAQLARELADEGVVLLNPRREDWNPAWKPVAEEPEFRRQVEWELTALQRADVIAMYLAPGSQAPVSLLELGLHAGSGKVLLACPDGFWRKGNVDIVAQRYGIPSYDSLPALAQAVRARLAELRQARAR</sequence>
<dbReference type="InterPro" id="IPR039470">
    <property type="entry name" value="Nuc_deoxyri_tr2"/>
</dbReference>
<feature type="chain" id="PRO_5044292081" evidence="2">
    <location>
        <begin position="20"/>
        <end position="232"/>
    </location>
</feature>
<organism evidence="3 4">
    <name type="scientific">Lysobacter enzymogenes</name>
    <dbReference type="NCBI Taxonomy" id="69"/>
    <lineage>
        <taxon>Bacteria</taxon>
        <taxon>Pseudomonadati</taxon>
        <taxon>Pseudomonadota</taxon>
        <taxon>Gammaproteobacteria</taxon>
        <taxon>Lysobacterales</taxon>
        <taxon>Lysobacteraceae</taxon>
        <taxon>Lysobacter</taxon>
    </lineage>
</organism>
<evidence type="ECO:0000313" key="4">
    <source>
        <dbReference type="Proteomes" id="UP000061569"/>
    </source>
</evidence>
<dbReference type="Gene3D" id="3.40.50.450">
    <property type="match status" value="1"/>
</dbReference>
<feature type="region of interest" description="Disordered" evidence="1">
    <location>
        <begin position="33"/>
        <end position="81"/>
    </location>
</feature>
<evidence type="ECO:0000256" key="1">
    <source>
        <dbReference type="SAM" id="MobiDB-lite"/>
    </source>
</evidence>
<evidence type="ECO:0000313" key="3">
    <source>
        <dbReference type="EMBL" id="ALN59800.1"/>
    </source>
</evidence>
<dbReference type="Pfam" id="PF15891">
    <property type="entry name" value="Nuc_deoxyri_tr2"/>
    <property type="match status" value="1"/>
</dbReference>
<gene>
    <name evidence="3" type="ORF">GLE_4459</name>
</gene>
<dbReference type="EMBL" id="CP013140">
    <property type="protein sequence ID" value="ALN59800.1"/>
    <property type="molecule type" value="Genomic_DNA"/>
</dbReference>
<dbReference type="RefSeq" id="WP_197414766.1">
    <property type="nucleotide sequence ID" value="NZ_CP110813.1"/>
</dbReference>